<dbReference type="RefSeq" id="WP_150086185.1">
    <property type="nucleotide sequence ID" value="NZ_VWSF01000001.1"/>
</dbReference>
<evidence type="ECO:0000259" key="3">
    <source>
        <dbReference type="Pfam" id="PF18962"/>
    </source>
</evidence>
<reference evidence="4 5" key="1">
    <citation type="submission" date="2019-09" db="EMBL/GenBank/DDBJ databases">
        <title>Genome sequence and assembly of Adhaeribacter sp.</title>
        <authorList>
            <person name="Chhetri G."/>
        </authorList>
    </citation>
    <scope>NUCLEOTIDE SEQUENCE [LARGE SCALE GENOMIC DNA]</scope>
    <source>
        <strain evidence="4 5">DK36</strain>
    </source>
</reference>
<sequence>MFLRVMKGLPVAILLVLLSCHLRALAQQQYAFRFRNDVKIVIDSDTVKDPWAGGLNSPVFSKIDLNNDGTEDLFVYDRTLDKIFTYLAQNKNGQWQWQYAPEYERLFPRDLTGWVLLRDYNRDGRKDIFTKTNAGIKVYKNTTGANNIPAFTQAVDYIRFNNNINLQASSENLPALLDMDNDGDLDILTFDFSGSTTVEYYKNLAVEENLPTDNLKYTLETNWWGKLTKCPHVCNGYLFNSSCRTDGTNHNDGMNLLALDLDGDSDKDILVGGDACPDLVRITNSGTLTNAVLASAGLQLNYPGNTTRASFNYFPAAYYEDVNFDNQPDLLVAPFVRSNINDEVNFTQSSWLYKNMSATNVPAFEFQQRDFLQANMVDAGEQSVPALADVDADGDLDLLLGNRMGSIWFFRNVGTATKAIFKLETKDYLSLTDAGFRDIKPQFADINSDGRLDLILAVTTGNSGSVRYILNTATAGQPFNYALTNIKTLPVGQNIGDVPAFYDLDNDGDQDLILASNVRPTPTSGPLRFYRNTGTAANPNFTLENEAWGNIPAELTRQNSYLIITDLNKDKSPELLLVDDTGEIRIFGNIRQNLNGTFTPVSDILQNPLTEAFEPSKLGNFLAIAAADLNADGLPEIIVGSRTGGIHYLSQQMRGEIVDPEPLPEQTQVVIYPNPVNRDLTLTIQSPDRVTFTLYNLAGQRINIAGNELSNIHRVKVAGLTPGLYLVQVITADFRRKAYKVVVL</sequence>
<dbReference type="PANTHER" id="PTHR44103">
    <property type="entry name" value="PROPROTEIN CONVERTASE P"/>
    <property type="match status" value="1"/>
</dbReference>
<organism evidence="4 5">
    <name type="scientific">Adhaeribacter rhizoryzae</name>
    <dbReference type="NCBI Taxonomy" id="2607907"/>
    <lineage>
        <taxon>Bacteria</taxon>
        <taxon>Pseudomonadati</taxon>
        <taxon>Bacteroidota</taxon>
        <taxon>Cytophagia</taxon>
        <taxon>Cytophagales</taxon>
        <taxon>Hymenobacteraceae</taxon>
        <taxon>Adhaeribacter</taxon>
    </lineage>
</organism>
<feature type="signal peptide" evidence="2">
    <location>
        <begin position="1"/>
        <end position="26"/>
    </location>
</feature>
<dbReference type="PROSITE" id="PS51257">
    <property type="entry name" value="PROKAR_LIPOPROTEIN"/>
    <property type="match status" value="1"/>
</dbReference>
<dbReference type="SUPFAM" id="SSF69318">
    <property type="entry name" value="Integrin alpha N-terminal domain"/>
    <property type="match status" value="2"/>
</dbReference>
<dbReference type="InterPro" id="IPR026444">
    <property type="entry name" value="Secre_tail"/>
</dbReference>
<keyword evidence="1 2" id="KW-0732">Signal</keyword>
<evidence type="ECO:0000256" key="1">
    <source>
        <dbReference type="ARBA" id="ARBA00022729"/>
    </source>
</evidence>
<comment type="caution">
    <text evidence="4">The sequence shown here is derived from an EMBL/GenBank/DDBJ whole genome shotgun (WGS) entry which is preliminary data.</text>
</comment>
<protein>
    <submittedName>
        <fullName evidence="4">T9SS type A sorting domain-containing protein</fullName>
    </submittedName>
</protein>
<dbReference type="Pfam" id="PF13517">
    <property type="entry name" value="FG-GAP_3"/>
    <property type="match status" value="2"/>
</dbReference>
<dbReference type="EMBL" id="VWSF01000001">
    <property type="protein sequence ID" value="KAA5549189.1"/>
    <property type="molecule type" value="Genomic_DNA"/>
</dbReference>
<accession>A0A5M6DSH0</accession>
<dbReference type="AlphaFoldDB" id="A0A5M6DSH0"/>
<feature type="chain" id="PRO_5024363665" evidence="2">
    <location>
        <begin position="27"/>
        <end position="744"/>
    </location>
</feature>
<keyword evidence="5" id="KW-1185">Reference proteome</keyword>
<dbReference type="PANTHER" id="PTHR44103:SF1">
    <property type="entry name" value="PROPROTEIN CONVERTASE P"/>
    <property type="match status" value="1"/>
</dbReference>
<dbReference type="Proteomes" id="UP000323426">
    <property type="component" value="Unassembled WGS sequence"/>
</dbReference>
<dbReference type="NCBIfam" id="TIGR04183">
    <property type="entry name" value="Por_Secre_tail"/>
    <property type="match status" value="1"/>
</dbReference>
<gene>
    <name evidence="4" type="ORF">F0145_00930</name>
</gene>
<evidence type="ECO:0000313" key="4">
    <source>
        <dbReference type="EMBL" id="KAA5549189.1"/>
    </source>
</evidence>
<proteinExistence type="predicted"/>
<dbReference type="InterPro" id="IPR028994">
    <property type="entry name" value="Integrin_alpha_N"/>
</dbReference>
<dbReference type="Gene3D" id="2.130.10.130">
    <property type="entry name" value="Integrin alpha, N-terminal"/>
    <property type="match status" value="2"/>
</dbReference>
<name>A0A5M6DSH0_9BACT</name>
<dbReference type="InterPro" id="IPR013517">
    <property type="entry name" value="FG-GAP"/>
</dbReference>
<dbReference type="Pfam" id="PF18962">
    <property type="entry name" value="Por_Secre_tail"/>
    <property type="match status" value="1"/>
</dbReference>
<feature type="domain" description="Secretion system C-terminal sorting" evidence="3">
    <location>
        <begin position="671"/>
        <end position="733"/>
    </location>
</feature>
<evidence type="ECO:0000256" key="2">
    <source>
        <dbReference type="SAM" id="SignalP"/>
    </source>
</evidence>
<evidence type="ECO:0000313" key="5">
    <source>
        <dbReference type="Proteomes" id="UP000323426"/>
    </source>
</evidence>